<keyword evidence="1" id="KW-0378">Hydrolase</keyword>
<dbReference type="PANTHER" id="PTHR43434">
    <property type="entry name" value="PHOSPHOGLYCOLATE PHOSPHATASE"/>
    <property type="match status" value="1"/>
</dbReference>
<protein>
    <submittedName>
        <fullName evidence="1">HAD family hydrolase</fullName>
    </submittedName>
</protein>
<dbReference type="InterPro" id="IPR050155">
    <property type="entry name" value="HAD-like_hydrolase_sf"/>
</dbReference>
<dbReference type="PANTHER" id="PTHR43434:SF1">
    <property type="entry name" value="PHOSPHOGLYCOLATE PHOSPHATASE"/>
    <property type="match status" value="1"/>
</dbReference>
<dbReference type="GO" id="GO:0005829">
    <property type="term" value="C:cytosol"/>
    <property type="evidence" value="ECO:0007669"/>
    <property type="project" value="TreeGrafter"/>
</dbReference>
<dbReference type="Gene3D" id="3.40.50.1000">
    <property type="entry name" value="HAD superfamily/HAD-like"/>
    <property type="match status" value="1"/>
</dbReference>
<dbReference type="Proteomes" id="UP001074446">
    <property type="component" value="Unassembled WGS sequence"/>
</dbReference>
<organism evidence="1">
    <name type="scientific">Methanobacterium veterum</name>
    <dbReference type="NCBI Taxonomy" id="408577"/>
    <lineage>
        <taxon>Archaea</taxon>
        <taxon>Methanobacteriati</taxon>
        <taxon>Methanobacteriota</taxon>
        <taxon>Methanomada group</taxon>
        <taxon>Methanobacteria</taxon>
        <taxon>Methanobacteriales</taxon>
        <taxon>Methanobacteriaceae</taxon>
        <taxon>Methanobacterium</taxon>
    </lineage>
</organism>
<gene>
    <name evidence="1" type="ORF">O3H35_14500</name>
</gene>
<dbReference type="SUPFAM" id="SSF56784">
    <property type="entry name" value="HAD-like"/>
    <property type="match status" value="1"/>
</dbReference>
<dbReference type="RefSeq" id="WP_048192892.1">
    <property type="nucleotide sequence ID" value="NZ_JAPVES010000030.1"/>
</dbReference>
<dbReference type="SFLD" id="SFLDS00003">
    <property type="entry name" value="Haloacid_Dehalogenase"/>
    <property type="match status" value="1"/>
</dbReference>
<dbReference type="GO" id="GO:0008967">
    <property type="term" value="F:phosphoglycolate phosphatase activity"/>
    <property type="evidence" value="ECO:0007669"/>
    <property type="project" value="TreeGrafter"/>
</dbReference>
<dbReference type="Gene3D" id="1.10.150.240">
    <property type="entry name" value="Putative phosphatase, domain 2"/>
    <property type="match status" value="1"/>
</dbReference>
<dbReference type="EMBL" id="JAPVES010000030">
    <property type="protein sequence ID" value="MCZ3373858.1"/>
    <property type="molecule type" value="Genomic_DNA"/>
</dbReference>
<accession>A0A9E5DQR9</accession>
<reference evidence="1" key="1">
    <citation type="submission" date="2022-12" db="EMBL/GenBank/DDBJ databases">
        <title>Reclassification of two methanogenic archaea species isolated from the Kolyma lowland permafrost.</title>
        <authorList>
            <person name="Trubitsyn V.E."/>
            <person name="Rivkina E.M."/>
            <person name="Shcherbakova V.A."/>
        </authorList>
    </citation>
    <scope>NUCLEOTIDE SEQUENCE</scope>
    <source>
        <strain evidence="1">MK4</strain>
    </source>
</reference>
<dbReference type="InterPro" id="IPR041492">
    <property type="entry name" value="HAD_2"/>
</dbReference>
<dbReference type="InterPro" id="IPR036412">
    <property type="entry name" value="HAD-like_sf"/>
</dbReference>
<sequence length="213" mass="24788">MIEIPGTIFLDLDGTLLDTSPRHYKLYQDILNKRGVSESKVSPEKFWNMKRTGIKTRNILPASFSEEAVISFEEEWLQKIEKKSYLQYDEPFPKTKKVLSCLNNEFDLVLVTLRNNKENLHWELSKLGLQSYFKSIICGKGPKKKLVEDYLRDSPYEKCIIIGDTEEDIKTGLELKITTVSVTWGIRSRAFLEDFNPDFCTDSFQEIIDIINF</sequence>
<dbReference type="SFLD" id="SFLDG01129">
    <property type="entry name" value="C1.5:_HAD__Beta-PGM__Phosphata"/>
    <property type="match status" value="1"/>
</dbReference>
<name>A0A9E5DQR9_9EURY</name>
<comment type="caution">
    <text evidence="1">The sequence shown here is derived from an EMBL/GenBank/DDBJ whole genome shotgun (WGS) entry which is preliminary data.</text>
</comment>
<proteinExistence type="predicted"/>
<dbReference type="InterPro" id="IPR023198">
    <property type="entry name" value="PGP-like_dom2"/>
</dbReference>
<dbReference type="AlphaFoldDB" id="A0A9E5DQR9"/>
<evidence type="ECO:0000313" key="1">
    <source>
        <dbReference type="EMBL" id="MCZ3373858.1"/>
    </source>
</evidence>
<dbReference type="Pfam" id="PF13419">
    <property type="entry name" value="HAD_2"/>
    <property type="match status" value="1"/>
</dbReference>
<dbReference type="GO" id="GO:0006281">
    <property type="term" value="P:DNA repair"/>
    <property type="evidence" value="ECO:0007669"/>
    <property type="project" value="TreeGrafter"/>
</dbReference>
<dbReference type="InterPro" id="IPR023214">
    <property type="entry name" value="HAD_sf"/>
</dbReference>